<dbReference type="GO" id="GO:0016887">
    <property type="term" value="F:ATP hydrolysis activity"/>
    <property type="evidence" value="ECO:0007669"/>
    <property type="project" value="InterPro"/>
</dbReference>
<organism evidence="5 6">
    <name type="scientific">Maridesulfovibrio salexigens (strain ATCC 14822 / DSM 2638 / NCIMB 8403 / VKM B-1763)</name>
    <name type="common">Desulfovibrio salexigens</name>
    <dbReference type="NCBI Taxonomy" id="526222"/>
    <lineage>
        <taxon>Bacteria</taxon>
        <taxon>Pseudomonadati</taxon>
        <taxon>Thermodesulfobacteriota</taxon>
        <taxon>Desulfovibrionia</taxon>
        <taxon>Desulfovibrionales</taxon>
        <taxon>Desulfovibrionaceae</taxon>
        <taxon>Maridesulfovibrio</taxon>
    </lineage>
</organism>
<dbReference type="eggNOG" id="COG1116">
    <property type="taxonomic scope" value="Bacteria"/>
</dbReference>
<dbReference type="SMART" id="SM00382">
    <property type="entry name" value="AAA"/>
    <property type="match status" value="1"/>
</dbReference>
<dbReference type="InterPro" id="IPR027417">
    <property type="entry name" value="P-loop_NTPase"/>
</dbReference>
<dbReference type="Gene3D" id="3.40.50.300">
    <property type="entry name" value="P-loop containing nucleotide triphosphate hydrolases"/>
    <property type="match status" value="1"/>
</dbReference>
<dbReference type="RefSeq" id="WP_015851751.1">
    <property type="nucleotide sequence ID" value="NC_012881.1"/>
</dbReference>
<evidence type="ECO:0000256" key="1">
    <source>
        <dbReference type="ARBA" id="ARBA00022448"/>
    </source>
</evidence>
<accession>C6BUC6</accession>
<dbReference type="InterPro" id="IPR050093">
    <property type="entry name" value="ABC_SmlMolc_Importer"/>
</dbReference>
<keyword evidence="3" id="KW-0067">ATP-binding</keyword>
<dbReference type="InterPro" id="IPR017871">
    <property type="entry name" value="ABC_transporter-like_CS"/>
</dbReference>
<dbReference type="KEGG" id="dsa:Desal_1874"/>
<dbReference type="Pfam" id="PF00005">
    <property type="entry name" value="ABC_tran"/>
    <property type="match status" value="1"/>
</dbReference>
<reference evidence="5 6" key="1">
    <citation type="submission" date="2009-06" db="EMBL/GenBank/DDBJ databases">
        <title>Complete sequence of Desulfovibrio salexigens DSM 2638.</title>
        <authorList>
            <consortium name="US DOE Joint Genome Institute"/>
            <person name="Lucas S."/>
            <person name="Copeland A."/>
            <person name="Lapidus A."/>
            <person name="Glavina del Rio T."/>
            <person name="Tice H."/>
            <person name="Bruce D."/>
            <person name="Goodwin L."/>
            <person name="Pitluck S."/>
            <person name="Munk A.C."/>
            <person name="Brettin T."/>
            <person name="Detter J.C."/>
            <person name="Han C."/>
            <person name="Tapia R."/>
            <person name="Larimer F."/>
            <person name="Land M."/>
            <person name="Hauser L."/>
            <person name="Kyrpides N."/>
            <person name="Anderson I."/>
            <person name="Wall J.D."/>
            <person name="Arkin A.P."/>
            <person name="Dehal P."/>
            <person name="Chivian D."/>
            <person name="Giles B."/>
            <person name="Hazen T.C."/>
        </authorList>
    </citation>
    <scope>NUCLEOTIDE SEQUENCE [LARGE SCALE GENOMIC DNA]</scope>
    <source>
        <strain evidence="6">ATCC 14822 / DSM 2638 / NCIMB 8403 / VKM B-1763</strain>
    </source>
</reference>
<dbReference type="InterPro" id="IPR003593">
    <property type="entry name" value="AAA+_ATPase"/>
</dbReference>
<keyword evidence="6" id="KW-1185">Reference proteome</keyword>
<keyword evidence="2" id="KW-0547">Nucleotide-binding</keyword>
<dbReference type="SUPFAM" id="SSF52540">
    <property type="entry name" value="P-loop containing nucleoside triphosphate hydrolases"/>
    <property type="match status" value="1"/>
</dbReference>
<dbReference type="OrthoDB" id="9814623at2"/>
<protein>
    <submittedName>
        <fullName evidence="5">ABC transporter related</fullName>
    </submittedName>
</protein>
<dbReference type="AlphaFoldDB" id="C6BUC6"/>
<name>C6BUC6_MARSD</name>
<evidence type="ECO:0000259" key="4">
    <source>
        <dbReference type="PROSITE" id="PS50893"/>
    </source>
</evidence>
<evidence type="ECO:0000256" key="3">
    <source>
        <dbReference type="ARBA" id="ARBA00022840"/>
    </source>
</evidence>
<feature type="domain" description="ABC transporter" evidence="4">
    <location>
        <begin position="4"/>
        <end position="203"/>
    </location>
</feature>
<sequence length="205" mass="22979">MPIIKLNNIDKKFGKDPILSKFNLEVKRGEVLALLGPSGIGKSTVLRIIAGLESPDSGSIEIGTSHIGYVFQEARLLPWDTALNNVALPLRALGMNKNDAIDRSRYFISRMELSKFEKMLPHQLSGGMRQRVSIARALAVNPQILLLDEPFTGLDKRLKDNMRSLLESSLETSNAAVIQVTHDHSELLDRTSRRLYIERQDENCN</sequence>
<keyword evidence="1" id="KW-0813">Transport</keyword>
<gene>
    <name evidence="5" type="ordered locus">Desal_1874</name>
</gene>
<dbReference type="STRING" id="526222.Desal_1874"/>
<dbReference type="PROSITE" id="PS50893">
    <property type="entry name" value="ABC_TRANSPORTER_2"/>
    <property type="match status" value="1"/>
</dbReference>
<dbReference type="PROSITE" id="PS00211">
    <property type="entry name" value="ABC_TRANSPORTER_1"/>
    <property type="match status" value="1"/>
</dbReference>
<dbReference type="EMBL" id="CP001649">
    <property type="protein sequence ID" value="ACS79935.1"/>
    <property type="molecule type" value="Genomic_DNA"/>
</dbReference>
<dbReference type="PANTHER" id="PTHR42781">
    <property type="entry name" value="SPERMIDINE/PUTRESCINE IMPORT ATP-BINDING PROTEIN POTA"/>
    <property type="match status" value="1"/>
</dbReference>
<dbReference type="GO" id="GO:0005524">
    <property type="term" value="F:ATP binding"/>
    <property type="evidence" value="ECO:0007669"/>
    <property type="project" value="UniProtKB-KW"/>
</dbReference>
<evidence type="ECO:0000313" key="6">
    <source>
        <dbReference type="Proteomes" id="UP000002601"/>
    </source>
</evidence>
<dbReference type="HOGENOM" id="CLU_000604_1_22_7"/>
<evidence type="ECO:0000256" key="2">
    <source>
        <dbReference type="ARBA" id="ARBA00022741"/>
    </source>
</evidence>
<evidence type="ECO:0000313" key="5">
    <source>
        <dbReference type="EMBL" id="ACS79935.1"/>
    </source>
</evidence>
<proteinExistence type="predicted"/>
<dbReference type="PANTHER" id="PTHR42781:SF4">
    <property type="entry name" value="SPERMIDINE_PUTRESCINE IMPORT ATP-BINDING PROTEIN POTA"/>
    <property type="match status" value="1"/>
</dbReference>
<dbReference type="InterPro" id="IPR003439">
    <property type="entry name" value="ABC_transporter-like_ATP-bd"/>
</dbReference>
<dbReference type="Proteomes" id="UP000002601">
    <property type="component" value="Chromosome"/>
</dbReference>